<dbReference type="EC" id="3.6.1.62" evidence="9"/>
<evidence type="ECO:0000256" key="8">
    <source>
        <dbReference type="ARBA" id="ARBA00023242"/>
    </source>
</evidence>
<evidence type="ECO:0000256" key="3">
    <source>
        <dbReference type="ARBA" id="ARBA00008778"/>
    </source>
</evidence>
<gene>
    <name evidence="13" type="ORF">UPYG_G00249170</name>
</gene>
<evidence type="ECO:0000256" key="11">
    <source>
        <dbReference type="SAM" id="MobiDB-lite"/>
    </source>
</evidence>
<organism evidence="13 14">
    <name type="scientific">Umbra pygmaea</name>
    <name type="common">Eastern mudminnow</name>
    <dbReference type="NCBI Taxonomy" id="75934"/>
    <lineage>
        <taxon>Eukaryota</taxon>
        <taxon>Metazoa</taxon>
        <taxon>Chordata</taxon>
        <taxon>Craniata</taxon>
        <taxon>Vertebrata</taxon>
        <taxon>Euteleostomi</taxon>
        <taxon>Actinopterygii</taxon>
        <taxon>Neopterygii</taxon>
        <taxon>Teleostei</taxon>
        <taxon>Protacanthopterygii</taxon>
        <taxon>Esociformes</taxon>
        <taxon>Umbridae</taxon>
        <taxon>Umbra</taxon>
    </lineage>
</organism>
<dbReference type="CDD" id="cd09804">
    <property type="entry name" value="Dcp1"/>
    <property type="match status" value="1"/>
</dbReference>
<evidence type="ECO:0000256" key="2">
    <source>
        <dbReference type="ARBA" id="ARBA00004496"/>
    </source>
</evidence>
<evidence type="ECO:0000259" key="12">
    <source>
        <dbReference type="Pfam" id="PF16741"/>
    </source>
</evidence>
<evidence type="ECO:0000256" key="9">
    <source>
        <dbReference type="ARBA" id="ARBA00026102"/>
    </source>
</evidence>
<dbReference type="AlphaFoldDB" id="A0ABD0WQY9"/>
<protein>
    <recommendedName>
        <fullName evidence="9">5'-(N(7)-methylguanosine 5'-triphospho)-[mRNA] hydrolase</fullName>
        <ecNumber evidence="9">3.6.1.62</ecNumber>
    </recommendedName>
</protein>
<evidence type="ECO:0000256" key="5">
    <source>
        <dbReference type="ARBA" id="ARBA00022553"/>
    </source>
</evidence>
<comment type="similarity">
    <text evidence="3">Belongs to the DCP1 family.</text>
</comment>
<feature type="region of interest" description="Disordered" evidence="11">
    <location>
        <begin position="176"/>
        <end position="196"/>
    </location>
</feature>
<feature type="domain" description="mRNA-decapping enzyme C-terminal" evidence="12">
    <location>
        <begin position="521"/>
        <end position="558"/>
    </location>
</feature>
<proteinExistence type="inferred from homology"/>
<evidence type="ECO:0000256" key="6">
    <source>
        <dbReference type="ARBA" id="ARBA00022801"/>
    </source>
</evidence>
<dbReference type="Pfam" id="PF06058">
    <property type="entry name" value="DCP1"/>
    <property type="match status" value="1"/>
</dbReference>
<keyword evidence="8" id="KW-0539">Nucleus</keyword>
<dbReference type="GO" id="GO:0000184">
    <property type="term" value="P:nuclear-transcribed mRNA catabolic process, nonsense-mediated decay"/>
    <property type="evidence" value="ECO:0007669"/>
    <property type="project" value="UniProtKB-KW"/>
</dbReference>
<feature type="region of interest" description="Disordered" evidence="11">
    <location>
        <begin position="211"/>
        <end position="266"/>
    </location>
</feature>
<keyword evidence="7" id="KW-0866">Nonsense-mediated mRNA decay</keyword>
<dbReference type="PANTHER" id="PTHR16290">
    <property type="entry name" value="TRANSCRIPTION FACTOR SMIF DECAPPING ENZYME DCP1"/>
    <property type="match status" value="1"/>
</dbReference>
<dbReference type="Proteomes" id="UP001557470">
    <property type="component" value="Unassembled WGS sequence"/>
</dbReference>
<comment type="caution">
    <text evidence="13">The sequence shown here is derived from an EMBL/GenBank/DDBJ whole genome shotgun (WGS) entry which is preliminary data.</text>
</comment>
<keyword evidence="14" id="KW-1185">Reference proteome</keyword>
<comment type="subcellular location">
    <subcellularLocation>
        <location evidence="2">Cytoplasm</location>
    </subcellularLocation>
    <subcellularLocation>
        <location evidence="1">Nucleus</location>
    </subcellularLocation>
</comment>
<dbReference type="Gene3D" id="6.10.140.2030">
    <property type="match status" value="1"/>
</dbReference>
<name>A0ABD0WQY9_UMBPY</name>
<dbReference type="SUPFAM" id="SSF50729">
    <property type="entry name" value="PH domain-like"/>
    <property type="match status" value="1"/>
</dbReference>
<reference evidence="13 14" key="1">
    <citation type="submission" date="2024-06" db="EMBL/GenBank/DDBJ databases">
        <authorList>
            <person name="Pan Q."/>
            <person name="Wen M."/>
            <person name="Jouanno E."/>
            <person name="Zahm M."/>
            <person name="Klopp C."/>
            <person name="Cabau C."/>
            <person name="Louis A."/>
            <person name="Berthelot C."/>
            <person name="Parey E."/>
            <person name="Roest Crollius H."/>
            <person name="Montfort J."/>
            <person name="Robinson-Rechavi M."/>
            <person name="Bouchez O."/>
            <person name="Lampietro C."/>
            <person name="Lopez Roques C."/>
            <person name="Donnadieu C."/>
            <person name="Postlethwait J."/>
            <person name="Bobe J."/>
            <person name="Verreycken H."/>
            <person name="Guiguen Y."/>
        </authorList>
    </citation>
    <scope>NUCLEOTIDE SEQUENCE [LARGE SCALE GENOMIC DNA]</scope>
    <source>
        <strain evidence="13">Up_M1</strain>
        <tissue evidence="13">Testis</tissue>
    </source>
</reference>
<dbReference type="InterPro" id="IPR031953">
    <property type="entry name" value="mRNA_decap_C"/>
</dbReference>
<dbReference type="GO" id="GO:0005737">
    <property type="term" value="C:cytoplasm"/>
    <property type="evidence" value="ECO:0007669"/>
    <property type="project" value="UniProtKB-SubCell"/>
</dbReference>
<comment type="catalytic activity">
    <reaction evidence="10">
        <text>a 5'-end (N(7)-methyl 5'-triphosphoguanosine)-ribonucleoside in mRNA + H2O = N(7)-methyl-GDP + a 5'-end phospho-ribonucleoside in mRNA + 2 H(+)</text>
        <dbReference type="Rhea" id="RHEA:67484"/>
        <dbReference type="Rhea" id="RHEA-COMP:15692"/>
        <dbReference type="Rhea" id="RHEA-COMP:17167"/>
        <dbReference type="ChEBI" id="CHEBI:15377"/>
        <dbReference type="ChEBI" id="CHEBI:15378"/>
        <dbReference type="ChEBI" id="CHEBI:63714"/>
        <dbReference type="ChEBI" id="CHEBI:138282"/>
        <dbReference type="ChEBI" id="CHEBI:156461"/>
        <dbReference type="EC" id="3.6.1.62"/>
    </reaction>
    <physiologicalReaction direction="left-to-right" evidence="10">
        <dbReference type="Rhea" id="RHEA:67485"/>
    </physiologicalReaction>
</comment>
<dbReference type="InterPro" id="IPR011993">
    <property type="entry name" value="PH-like_dom_sf"/>
</dbReference>
<dbReference type="GO" id="GO:0140933">
    <property type="term" value="F:5'-(N(7)-methylguanosine 5'-triphospho)-[mRNA] hydrolase activity"/>
    <property type="evidence" value="ECO:0007669"/>
    <property type="project" value="UniProtKB-EC"/>
</dbReference>
<evidence type="ECO:0000256" key="1">
    <source>
        <dbReference type="ARBA" id="ARBA00004123"/>
    </source>
</evidence>
<dbReference type="InterPro" id="IPR010334">
    <property type="entry name" value="Dcp1"/>
</dbReference>
<keyword evidence="4" id="KW-0963">Cytoplasm</keyword>
<dbReference type="Pfam" id="PF16741">
    <property type="entry name" value="mRNA_decap_C"/>
    <property type="match status" value="1"/>
</dbReference>
<dbReference type="Gene3D" id="2.30.29.30">
    <property type="entry name" value="Pleckstrin-homology domain (PH domain)/Phosphotyrosine-binding domain (PTB)"/>
    <property type="match status" value="1"/>
</dbReference>
<dbReference type="GO" id="GO:0005634">
    <property type="term" value="C:nucleus"/>
    <property type="evidence" value="ECO:0007669"/>
    <property type="project" value="UniProtKB-SubCell"/>
</dbReference>
<dbReference type="EMBL" id="JAGEUA010000008">
    <property type="protein sequence ID" value="KAL0967206.1"/>
    <property type="molecule type" value="Genomic_DNA"/>
</dbReference>
<evidence type="ECO:0000256" key="7">
    <source>
        <dbReference type="ARBA" id="ARBA00023161"/>
    </source>
</evidence>
<dbReference type="FunFam" id="2.30.29.30:FF:000097">
    <property type="entry name" value="Putative mRNA-decapping enzyme 1A"/>
    <property type="match status" value="1"/>
</dbReference>
<evidence type="ECO:0000313" key="13">
    <source>
        <dbReference type="EMBL" id="KAL0967206.1"/>
    </source>
</evidence>
<evidence type="ECO:0000313" key="14">
    <source>
        <dbReference type="Proteomes" id="UP001557470"/>
    </source>
</evidence>
<keyword evidence="6" id="KW-0378">Hydrolase</keyword>
<sequence>MTASSSGGNTCLTAKGLDISLAALQRQDPYINNIVDVASQVALYTFNNRSNEWEKTEVEGTLFVYTRLASPRHGFTIMNRLSMENLTEPITKDLDFQLQDPFLLYRNARLAIYGIWFYDKADCQRIAELMKNLTKQEQAAAQLSQSGWESPRNLEAAGDAGKSQGVDILQMLTKARNEYDKGGKPEPKEIGGTVRHDNPKLIKPIAVKPMERLNPSGCQERATQEDDPEPRPFSLTTLFGSQHPRAGSGYGGSGSQGKPTGARPAVARSLSYEDPPQVRLDARLQTQSGAPMLGGSPTQHCPAFQKLMREASQPGGPVELLRPVSESPENRLHENGVPPVLQIQTPTKEDPIHRLFPGQTNSTPCGPHPSPLQHPPPLIGLQPGFHLHPNPRQAPGQLAGIVSPHELLQRLQLVQQEQDLIPEPARHASNLAPRFQEPATLAPAAHSTAGPLDCWPEKVSVGPPAQKFQVISPRRIPATVAPTLLLSPSVFSQAKLSHQLVQAKGFGDTSCPAEKPQPLGLSKAQLQTTLLYLIQNDGSFLDTIYEAYAHSFSAKTNANNF</sequence>
<evidence type="ECO:0000256" key="4">
    <source>
        <dbReference type="ARBA" id="ARBA00022490"/>
    </source>
</evidence>
<evidence type="ECO:0000256" key="10">
    <source>
        <dbReference type="ARBA" id="ARBA00047661"/>
    </source>
</evidence>
<accession>A0ABD0WQY9</accession>
<dbReference type="PANTHER" id="PTHR16290:SF5">
    <property type="entry name" value="MRNA-DECAPPING ENZYME 1B"/>
    <property type="match status" value="1"/>
</dbReference>
<keyword evidence="5" id="KW-0597">Phosphoprotein</keyword>